<organism evidence="2 3">
    <name type="scientific">Lophiostoma macrostomum CBS 122681</name>
    <dbReference type="NCBI Taxonomy" id="1314788"/>
    <lineage>
        <taxon>Eukaryota</taxon>
        <taxon>Fungi</taxon>
        <taxon>Dikarya</taxon>
        <taxon>Ascomycota</taxon>
        <taxon>Pezizomycotina</taxon>
        <taxon>Dothideomycetes</taxon>
        <taxon>Pleosporomycetidae</taxon>
        <taxon>Pleosporales</taxon>
        <taxon>Lophiostomataceae</taxon>
        <taxon>Lophiostoma</taxon>
    </lineage>
</organism>
<dbReference type="EMBL" id="MU004300">
    <property type="protein sequence ID" value="KAF2660374.1"/>
    <property type="molecule type" value="Genomic_DNA"/>
</dbReference>
<gene>
    <name evidence="2" type="ORF">K491DRAFT_674878</name>
</gene>
<keyword evidence="3" id="KW-1185">Reference proteome</keyword>
<proteinExistence type="predicted"/>
<dbReference type="InterPro" id="IPR036047">
    <property type="entry name" value="F-box-like_dom_sf"/>
</dbReference>
<evidence type="ECO:0000313" key="3">
    <source>
        <dbReference type="Proteomes" id="UP000799324"/>
    </source>
</evidence>
<dbReference type="PROSITE" id="PS50181">
    <property type="entry name" value="FBOX"/>
    <property type="match status" value="1"/>
</dbReference>
<dbReference type="SUPFAM" id="SSF81383">
    <property type="entry name" value="F-box domain"/>
    <property type="match status" value="1"/>
</dbReference>
<sequence>MEHHLEHHAYEDTIPYGTRLDILDLDWPVKPGPIEKLPTELLLSIAEILSRQDLSSLSIVSEQLPNASANSGGFLDWTHICCSTSTSLLDTLFQDVCTTVEEIDLSQGRDLEQLQSAIPVPSLLQFTSLRILKALQDTLLGRDLDEALDGPNRQRLHVTQFLPPSIVELHIWFPTSKILEWLGQLSDARASFPFLTKIGFVCPTADDDDPETFSSYYNSPIFLQLQRAGIESAIRCLGSSAY</sequence>
<dbReference type="Proteomes" id="UP000799324">
    <property type="component" value="Unassembled WGS sequence"/>
</dbReference>
<feature type="domain" description="F-box" evidence="1">
    <location>
        <begin position="31"/>
        <end position="80"/>
    </location>
</feature>
<evidence type="ECO:0000259" key="1">
    <source>
        <dbReference type="PROSITE" id="PS50181"/>
    </source>
</evidence>
<protein>
    <recommendedName>
        <fullName evidence="1">F-box domain-containing protein</fullName>
    </recommendedName>
</protein>
<name>A0A6A6TP49_9PLEO</name>
<accession>A0A6A6TP49</accession>
<dbReference type="AlphaFoldDB" id="A0A6A6TP49"/>
<reference evidence="2" key="1">
    <citation type="journal article" date="2020" name="Stud. Mycol.">
        <title>101 Dothideomycetes genomes: a test case for predicting lifestyles and emergence of pathogens.</title>
        <authorList>
            <person name="Haridas S."/>
            <person name="Albert R."/>
            <person name="Binder M."/>
            <person name="Bloem J."/>
            <person name="Labutti K."/>
            <person name="Salamov A."/>
            <person name="Andreopoulos B."/>
            <person name="Baker S."/>
            <person name="Barry K."/>
            <person name="Bills G."/>
            <person name="Bluhm B."/>
            <person name="Cannon C."/>
            <person name="Castanera R."/>
            <person name="Culley D."/>
            <person name="Daum C."/>
            <person name="Ezra D."/>
            <person name="Gonzalez J."/>
            <person name="Henrissat B."/>
            <person name="Kuo A."/>
            <person name="Liang C."/>
            <person name="Lipzen A."/>
            <person name="Lutzoni F."/>
            <person name="Magnuson J."/>
            <person name="Mondo S."/>
            <person name="Nolan M."/>
            <person name="Ohm R."/>
            <person name="Pangilinan J."/>
            <person name="Park H.-J."/>
            <person name="Ramirez L."/>
            <person name="Alfaro M."/>
            <person name="Sun H."/>
            <person name="Tritt A."/>
            <person name="Yoshinaga Y."/>
            <person name="Zwiers L.-H."/>
            <person name="Turgeon B."/>
            <person name="Goodwin S."/>
            <person name="Spatafora J."/>
            <person name="Crous P."/>
            <person name="Grigoriev I."/>
        </authorList>
    </citation>
    <scope>NUCLEOTIDE SEQUENCE</scope>
    <source>
        <strain evidence="2">CBS 122681</strain>
    </source>
</reference>
<evidence type="ECO:0000313" key="2">
    <source>
        <dbReference type="EMBL" id="KAF2660374.1"/>
    </source>
</evidence>
<dbReference type="InterPro" id="IPR001810">
    <property type="entry name" value="F-box_dom"/>
</dbReference>